<reference evidence="2 3" key="1">
    <citation type="submission" date="2017-08" db="EMBL/GenBank/DDBJ databases">
        <title>Infants hospitalized years apart are colonized by the same room-sourced microbial strains.</title>
        <authorList>
            <person name="Brooks B."/>
            <person name="Olm M.R."/>
            <person name="Firek B.A."/>
            <person name="Baker R."/>
            <person name="Thomas B.C."/>
            <person name="Morowitz M.J."/>
            <person name="Banfield J.F."/>
        </authorList>
    </citation>
    <scope>NUCLEOTIDE SEQUENCE [LARGE SCALE GENOMIC DNA]</scope>
    <source>
        <strain evidence="2">S2_018_000_R2_104</strain>
    </source>
</reference>
<name>A0A2W5A7A3_9BACT</name>
<comment type="caution">
    <text evidence="2">The sequence shown here is derived from an EMBL/GenBank/DDBJ whole genome shotgun (WGS) entry which is preliminary data.</text>
</comment>
<dbReference type="Proteomes" id="UP000249557">
    <property type="component" value="Unassembled WGS sequence"/>
</dbReference>
<sequence length="172" mass="18500">MGGLTTLASTAIQALGAANAVIGTINGYEDRSGQRAYQQARQQAEASMRNAAEQTALQKEQIRLTAQAAETERRSALRRAMARQRAQYGASGVNAADSGSAQAVLLGLFNESEQERTQREALDALRANAADQSYANNVRINTLQLTQMRERDKLRNIGATLDAAKTAGTVLF</sequence>
<evidence type="ECO:0000313" key="3">
    <source>
        <dbReference type="Proteomes" id="UP000249557"/>
    </source>
</evidence>
<gene>
    <name evidence="2" type="ORF">DI626_01985</name>
</gene>
<organism evidence="2 3">
    <name type="scientific">Micavibrio aeruginosavorus</name>
    <dbReference type="NCBI Taxonomy" id="349221"/>
    <lineage>
        <taxon>Bacteria</taxon>
        <taxon>Pseudomonadati</taxon>
        <taxon>Bdellovibrionota</taxon>
        <taxon>Bdellovibrionia</taxon>
        <taxon>Bdellovibrionales</taxon>
        <taxon>Pseudobdellovibrionaceae</taxon>
        <taxon>Micavibrio</taxon>
    </lineage>
</organism>
<dbReference type="EMBL" id="QFNK01000020">
    <property type="protein sequence ID" value="PZO88359.1"/>
    <property type="molecule type" value="Genomic_DNA"/>
</dbReference>
<protein>
    <submittedName>
        <fullName evidence="2">Transporter</fullName>
    </submittedName>
</protein>
<feature type="coiled-coil region" evidence="1">
    <location>
        <begin position="34"/>
        <end position="79"/>
    </location>
</feature>
<evidence type="ECO:0000313" key="2">
    <source>
        <dbReference type="EMBL" id="PZO88359.1"/>
    </source>
</evidence>
<evidence type="ECO:0000256" key="1">
    <source>
        <dbReference type="SAM" id="Coils"/>
    </source>
</evidence>
<keyword evidence="1" id="KW-0175">Coiled coil</keyword>
<proteinExistence type="predicted"/>
<accession>A0A2W5A7A3</accession>
<dbReference type="AlphaFoldDB" id="A0A2W5A7A3"/>